<dbReference type="AlphaFoldDB" id="A0A9W6ABN2"/>
<gene>
    <name evidence="2" type="ORF">AnigIFM63604_004232</name>
</gene>
<accession>A0A9W6ABN2</accession>
<comment type="caution">
    <text evidence="2">The sequence shown here is derived from an EMBL/GenBank/DDBJ whole genome shotgun (WGS) entry which is preliminary data.</text>
</comment>
<organism evidence="2 3">
    <name type="scientific">Aspergillus niger</name>
    <dbReference type="NCBI Taxonomy" id="5061"/>
    <lineage>
        <taxon>Eukaryota</taxon>
        <taxon>Fungi</taxon>
        <taxon>Dikarya</taxon>
        <taxon>Ascomycota</taxon>
        <taxon>Pezizomycotina</taxon>
        <taxon>Eurotiomycetes</taxon>
        <taxon>Eurotiomycetidae</taxon>
        <taxon>Eurotiales</taxon>
        <taxon>Aspergillaceae</taxon>
        <taxon>Aspergillus</taxon>
        <taxon>Aspergillus subgen. Circumdati</taxon>
    </lineage>
</organism>
<dbReference type="Pfam" id="PF00135">
    <property type="entry name" value="COesterase"/>
    <property type="match status" value="1"/>
</dbReference>
<dbReference type="InterPro" id="IPR029058">
    <property type="entry name" value="AB_hydrolase_fold"/>
</dbReference>
<proteinExistence type="predicted"/>
<evidence type="ECO:0000313" key="2">
    <source>
        <dbReference type="EMBL" id="GLA56055.1"/>
    </source>
</evidence>
<dbReference type="SUPFAM" id="SSF53474">
    <property type="entry name" value="alpha/beta-Hydrolases"/>
    <property type="match status" value="1"/>
</dbReference>
<reference evidence="2" key="1">
    <citation type="submission" date="2022-07" db="EMBL/GenBank/DDBJ databases">
        <title>Taxonomy of Aspergillus series Nigri: significant species reduction supported by multi-species coalescent approaches.</title>
        <authorList>
            <person name="Bian C."/>
            <person name="Kusuya Y."/>
            <person name="Sklenar F."/>
            <person name="D'hooge E."/>
            <person name="Yaguchi T."/>
            <person name="Takahashi H."/>
            <person name="Hubka V."/>
        </authorList>
    </citation>
    <scope>NUCLEOTIDE SEQUENCE</scope>
    <source>
        <strain evidence="2">IFM 63604</strain>
    </source>
</reference>
<feature type="domain" description="Carboxylesterase type B" evidence="1">
    <location>
        <begin position="5"/>
        <end position="240"/>
    </location>
</feature>
<dbReference type="Gene3D" id="3.40.50.1820">
    <property type="entry name" value="alpha/beta hydrolase"/>
    <property type="match status" value="1"/>
</dbReference>
<dbReference type="EMBL" id="BRPB01000220">
    <property type="protein sequence ID" value="GLA56055.1"/>
    <property type="molecule type" value="Genomic_DNA"/>
</dbReference>
<protein>
    <recommendedName>
        <fullName evidence="1">Carboxylesterase type B domain-containing protein</fullName>
    </recommendedName>
</protein>
<evidence type="ECO:0000259" key="1">
    <source>
        <dbReference type="Pfam" id="PF00135"/>
    </source>
</evidence>
<dbReference type="InterPro" id="IPR050309">
    <property type="entry name" value="Type-B_Carboxylest/Lipase"/>
</dbReference>
<sequence length="269" mass="29950">MNETGDGFAQGGTPDLRYTPTFIVEHLVSIGQSNIAVSIAYRLGPWGFFNGVELANEGSLNLWLKDQRLALHWVKENIAGFGDEPKKVVIYRQSVSSESVGYQIHAYNGRDDGLFRGGMMEFGVVLPGSALNLTWTYEPWLQQIADEAGCSQAIRKLDCLRRTLFTVLNNILNTTANDTLPYNWRPTMDGDFVARYPSEQLDTGDFVKVPIMIGYTTDEGPTECPEPVNTTAELKEYLSSTTIYGWAFDERVVSKLLELYPNTASLGVP</sequence>
<dbReference type="PANTHER" id="PTHR11559">
    <property type="entry name" value="CARBOXYLESTERASE"/>
    <property type="match status" value="1"/>
</dbReference>
<name>A0A9W6ABN2_ASPNG</name>
<dbReference type="InterPro" id="IPR002018">
    <property type="entry name" value="CarbesteraseB"/>
</dbReference>
<evidence type="ECO:0000313" key="3">
    <source>
        <dbReference type="Proteomes" id="UP001144191"/>
    </source>
</evidence>
<dbReference type="Proteomes" id="UP001144191">
    <property type="component" value="Unassembled WGS sequence"/>
</dbReference>